<evidence type="ECO:0000256" key="2">
    <source>
        <dbReference type="SAM" id="Coils"/>
    </source>
</evidence>
<sequence length="678" mass="77403">MRSRSLEVLQLLGLTACLALFAESAAAFQQPRGELDSLAGALEAHAKKDTAYLETLLTLARKIRLQDFDKSEASFKEAIALSKSLPDDLRLVRAYNGAGITYGMQDKYSEAIAHFNQALELALEKDFTYQAGISYGMLGVVYKRMGEYTRSLENYTKSLRICETLNDAEGIASTNHNLGVLFDMMREPEKALEYFNRALAWYQENDSGKNDYGKNMATLRSNIGNIHTNKGSYDPAIENYQAALDYYRQHHIPYLTLNTLSNMGWMYYKKGDLTKAEEILEQSLTRVNNYNLPQQKIAILYSLAKIKADQGSYREGIRLALEAEHLADSIRSLKKRSDAQSLLSYVYEKAGDPVKALDHYKQYDALQDSLFNQDKTRTYKSQQVIMEVDEKERELKAQTLEMAFLNRQLAAGNRWKWILGIACAFLLPAGLLYYQKYRQRLKYSDELQARNELITKQKAEIEEMNGQLENRMLRAQINPHFIFNALSAIQHFITSNDKKASLHYLSLFSTMLRQVLETSVSTNMTLKDEIEFLGIYLELEALRFDEEFIYEINLDDRLDAEMLEVPAMIIQPFVENAILHGLMPRKGSRKLTLNINDHDEYIAVSLTDNGIGREESERLNRKQVGRTPSRGIFLTRQRLGTLAGSNGRKAGVHYTDLRDETGKASGTRVEINIPKQEL</sequence>
<keyword evidence="3" id="KW-0472">Membrane</keyword>
<feature type="repeat" description="TPR" evidence="1">
    <location>
        <begin position="217"/>
        <end position="250"/>
    </location>
</feature>
<dbReference type="PROSITE" id="PS50005">
    <property type="entry name" value="TPR"/>
    <property type="match status" value="4"/>
</dbReference>
<dbReference type="InterPro" id="IPR019734">
    <property type="entry name" value="TPR_rpt"/>
</dbReference>
<evidence type="ECO:0000256" key="3">
    <source>
        <dbReference type="SAM" id="Phobius"/>
    </source>
</evidence>
<dbReference type="InterPro" id="IPR011990">
    <property type="entry name" value="TPR-like_helical_dom_sf"/>
</dbReference>
<dbReference type="SUPFAM" id="SSF55874">
    <property type="entry name" value="ATPase domain of HSP90 chaperone/DNA topoisomerase II/histidine kinase"/>
    <property type="match status" value="1"/>
</dbReference>
<dbReference type="PANTHER" id="PTHR34220">
    <property type="entry name" value="SENSOR HISTIDINE KINASE YPDA"/>
    <property type="match status" value="1"/>
</dbReference>
<keyword evidence="1" id="KW-0802">TPR repeat</keyword>
<feature type="repeat" description="TPR" evidence="1">
    <location>
        <begin position="132"/>
        <end position="165"/>
    </location>
</feature>
<evidence type="ECO:0000313" key="7">
    <source>
        <dbReference type="Proteomes" id="UP000295807"/>
    </source>
</evidence>
<dbReference type="OrthoDB" id="6190788at2"/>
<evidence type="ECO:0000259" key="5">
    <source>
        <dbReference type="Pfam" id="PF06580"/>
    </source>
</evidence>
<evidence type="ECO:0000256" key="4">
    <source>
        <dbReference type="SAM" id="SignalP"/>
    </source>
</evidence>
<dbReference type="Pfam" id="PF13424">
    <property type="entry name" value="TPR_12"/>
    <property type="match status" value="3"/>
</dbReference>
<keyword evidence="2" id="KW-0175">Coiled coil</keyword>
<dbReference type="InterPro" id="IPR010559">
    <property type="entry name" value="Sig_transdc_His_kin_internal"/>
</dbReference>
<name>A0A4R3KMB1_9SPHI</name>
<dbReference type="Proteomes" id="UP000295807">
    <property type="component" value="Unassembled WGS sequence"/>
</dbReference>
<feature type="domain" description="Signal transduction histidine kinase internal region" evidence="5">
    <location>
        <begin position="469"/>
        <end position="548"/>
    </location>
</feature>
<dbReference type="SMART" id="SM00028">
    <property type="entry name" value="TPR"/>
    <property type="match status" value="7"/>
</dbReference>
<dbReference type="Gene3D" id="3.30.565.10">
    <property type="entry name" value="Histidine kinase-like ATPase, C-terminal domain"/>
    <property type="match status" value="1"/>
</dbReference>
<feature type="repeat" description="TPR" evidence="1">
    <location>
        <begin position="92"/>
        <end position="125"/>
    </location>
</feature>
<accession>A0A4R3KMB1</accession>
<feature type="chain" id="PRO_5020239776" evidence="4">
    <location>
        <begin position="22"/>
        <end position="678"/>
    </location>
</feature>
<dbReference type="GO" id="GO:0000155">
    <property type="term" value="F:phosphorelay sensor kinase activity"/>
    <property type="evidence" value="ECO:0007669"/>
    <property type="project" value="InterPro"/>
</dbReference>
<dbReference type="GO" id="GO:0016020">
    <property type="term" value="C:membrane"/>
    <property type="evidence" value="ECO:0007669"/>
    <property type="project" value="InterPro"/>
</dbReference>
<comment type="caution">
    <text evidence="6">The sequence shown here is derived from an EMBL/GenBank/DDBJ whole genome shotgun (WGS) entry which is preliminary data.</text>
</comment>
<dbReference type="PANTHER" id="PTHR34220:SF7">
    <property type="entry name" value="SENSOR HISTIDINE KINASE YPDA"/>
    <property type="match status" value="1"/>
</dbReference>
<dbReference type="SUPFAM" id="SSF48452">
    <property type="entry name" value="TPR-like"/>
    <property type="match status" value="2"/>
</dbReference>
<feature type="signal peptide" evidence="4">
    <location>
        <begin position="1"/>
        <end position="21"/>
    </location>
</feature>
<gene>
    <name evidence="6" type="ORF">EDD80_1123</name>
</gene>
<organism evidence="6 7">
    <name type="scientific">Anseongella ginsenosidimutans</name>
    <dbReference type="NCBI Taxonomy" id="496056"/>
    <lineage>
        <taxon>Bacteria</taxon>
        <taxon>Pseudomonadati</taxon>
        <taxon>Bacteroidota</taxon>
        <taxon>Sphingobacteriia</taxon>
        <taxon>Sphingobacteriales</taxon>
        <taxon>Sphingobacteriaceae</taxon>
        <taxon>Anseongella</taxon>
    </lineage>
</organism>
<dbReference type="AlphaFoldDB" id="A0A4R3KMB1"/>
<dbReference type="InterPro" id="IPR036890">
    <property type="entry name" value="HATPase_C_sf"/>
</dbReference>
<evidence type="ECO:0000256" key="1">
    <source>
        <dbReference type="PROSITE-ProRule" id="PRU00339"/>
    </source>
</evidence>
<reference evidence="6 7" key="1">
    <citation type="submission" date="2019-03" db="EMBL/GenBank/DDBJ databases">
        <title>Genomic Encyclopedia of Type Strains, Phase IV (KMG-IV): sequencing the most valuable type-strain genomes for metagenomic binning, comparative biology and taxonomic classification.</title>
        <authorList>
            <person name="Goeker M."/>
        </authorList>
    </citation>
    <scope>NUCLEOTIDE SEQUENCE [LARGE SCALE GENOMIC DNA]</scope>
    <source>
        <strain evidence="6 7">DSM 21100</strain>
    </source>
</reference>
<dbReference type="InterPro" id="IPR050640">
    <property type="entry name" value="Bact_2-comp_sensor_kinase"/>
</dbReference>
<keyword evidence="7" id="KW-1185">Reference proteome</keyword>
<feature type="coiled-coil region" evidence="2">
    <location>
        <begin position="444"/>
        <end position="478"/>
    </location>
</feature>
<dbReference type="Pfam" id="PF06580">
    <property type="entry name" value="His_kinase"/>
    <property type="match status" value="1"/>
</dbReference>
<dbReference type="Gene3D" id="1.25.40.10">
    <property type="entry name" value="Tetratricopeptide repeat domain"/>
    <property type="match status" value="2"/>
</dbReference>
<proteinExistence type="predicted"/>
<keyword evidence="3" id="KW-0812">Transmembrane</keyword>
<evidence type="ECO:0000313" key="6">
    <source>
        <dbReference type="EMBL" id="TCS85431.1"/>
    </source>
</evidence>
<dbReference type="RefSeq" id="WP_132130148.1">
    <property type="nucleotide sequence ID" value="NZ_CP042432.1"/>
</dbReference>
<protein>
    <submittedName>
        <fullName evidence="6">Tetratricopeptide repeat protein</fullName>
    </submittedName>
</protein>
<feature type="repeat" description="TPR" evidence="1">
    <location>
        <begin position="172"/>
        <end position="205"/>
    </location>
</feature>
<keyword evidence="3" id="KW-1133">Transmembrane helix</keyword>
<feature type="transmembrane region" description="Helical" evidence="3">
    <location>
        <begin position="415"/>
        <end position="434"/>
    </location>
</feature>
<keyword evidence="4" id="KW-0732">Signal</keyword>
<dbReference type="EMBL" id="SMAD01000012">
    <property type="protein sequence ID" value="TCS85431.1"/>
    <property type="molecule type" value="Genomic_DNA"/>
</dbReference>